<feature type="region of interest" description="Disordered" evidence="2">
    <location>
        <begin position="252"/>
        <end position="280"/>
    </location>
</feature>
<keyword evidence="1" id="KW-0175">Coiled coil</keyword>
<feature type="compositionally biased region" description="Gly residues" evidence="2">
    <location>
        <begin position="605"/>
        <end position="623"/>
    </location>
</feature>
<feature type="compositionally biased region" description="Low complexity" evidence="2">
    <location>
        <begin position="252"/>
        <end position="266"/>
    </location>
</feature>
<evidence type="ECO:0000256" key="2">
    <source>
        <dbReference type="SAM" id="MobiDB-lite"/>
    </source>
</evidence>
<feature type="region of interest" description="Disordered" evidence="2">
    <location>
        <begin position="790"/>
        <end position="839"/>
    </location>
</feature>
<organism evidence="3 4">
    <name type="scientific">Volvox reticuliferus</name>
    <dbReference type="NCBI Taxonomy" id="1737510"/>
    <lineage>
        <taxon>Eukaryota</taxon>
        <taxon>Viridiplantae</taxon>
        <taxon>Chlorophyta</taxon>
        <taxon>core chlorophytes</taxon>
        <taxon>Chlorophyceae</taxon>
        <taxon>CS clade</taxon>
        <taxon>Chlamydomonadales</taxon>
        <taxon>Volvocaceae</taxon>
        <taxon>Volvox</taxon>
    </lineage>
</organism>
<accession>A0A8J4DA47</accession>
<feature type="compositionally biased region" description="Polar residues" evidence="2">
    <location>
        <begin position="801"/>
        <end position="812"/>
    </location>
</feature>
<feature type="compositionally biased region" description="Acidic residues" evidence="2">
    <location>
        <begin position="949"/>
        <end position="988"/>
    </location>
</feature>
<feature type="region of interest" description="Disordered" evidence="2">
    <location>
        <begin position="949"/>
        <end position="1006"/>
    </location>
</feature>
<dbReference type="PANTHER" id="PTHR48125">
    <property type="entry name" value="LP07818P1"/>
    <property type="match status" value="1"/>
</dbReference>
<dbReference type="PANTHER" id="PTHR48125:SF10">
    <property type="entry name" value="OS12G0136300 PROTEIN"/>
    <property type="match status" value="1"/>
</dbReference>
<feature type="region of interest" description="Disordered" evidence="2">
    <location>
        <begin position="377"/>
        <end position="440"/>
    </location>
</feature>
<feature type="non-terminal residue" evidence="3">
    <location>
        <position position="1"/>
    </location>
</feature>
<gene>
    <name evidence="3" type="ORF">Vretimale_3598</name>
</gene>
<feature type="compositionally biased region" description="Basic and acidic residues" evidence="2">
    <location>
        <begin position="576"/>
        <end position="597"/>
    </location>
</feature>
<comment type="caution">
    <text evidence="3">The sequence shown here is derived from an EMBL/GenBank/DDBJ whole genome shotgun (WGS) entry which is preliminary data.</text>
</comment>
<feature type="compositionally biased region" description="Low complexity" evidence="2">
    <location>
        <begin position="1129"/>
        <end position="1143"/>
    </location>
</feature>
<feature type="region of interest" description="Disordered" evidence="2">
    <location>
        <begin position="560"/>
        <end position="638"/>
    </location>
</feature>
<dbReference type="Proteomes" id="UP000722791">
    <property type="component" value="Unassembled WGS sequence"/>
</dbReference>
<feature type="region of interest" description="Disordered" evidence="2">
    <location>
        <begin position="1113"/>
        <end position="1143"/>
    </location>
</feature>
<name>A0A8J4DA47_9CHLO</name>
<sequence length="1684" mass="175544">MERHRKRARKSADNFPGSGPAHGVTSSSQQRLGLLDLHVDLFPNITWFLQPPDILALRETCKLLCNAIDRSRTHIVLHLAHVQQTIFLNRCKRVESCSASINPSAAEHLPSQSAAVDASGPGRVFLSHRPPFPTPPSQRLQLEPYRSCILSAFDKWPRLEKVYVLGDSPESYITRLVQDAFAAGRLPDLRRILLRQTVWRNRLNATAVEALVICESALLDAISDREAVEQLEKLDLPRLPLPLQPDGAGAAAAAAGAAAVPPAGEAGQDDDGELLPPPPDNIPDQRIREPVAQSLIHWLVHFAAVMSYSGSYDEAGRVARLLWAPPLADAARATLAAAQLARERPLDAARTVLEMQPWHARALAAIVQETIQQKQLQEQQKQNGKERKQQLPLQGERQQRVPPVAGDTCHGSPDIQPGPQHDSSVNETNEHGVAGDASGDASTAAVAAAMASAPAEVRELHSRLAALAAMDGGAGMLGALGHQIGAGFGLDAVLLGPPSPLVLAFAEAVAACANGRPESGLGLLHLHWLRFQVHAERQRNELLQKTVRLERELAELRSKKKRQGPAIFSDGNGRGDGSEMARDEDAGRNDTDAERGDGAATRGAAAGGAGEAAGGAAAGGAAAGGAEETDGDSGISGDRGGDMDWRLLTLQEIQDVQRELYMLARRLATEQEDFAAAVNEYVNKHVLPAGRVHRYSACWPAGINDVAVAEAAAAAMPPSTSTDVTASMPATAGPAAADVAAAVAAAVAPRSPPVLTGSGQQVCAPAVTVLDSQADVLSFLIRMVHKHAPQPAPGCARSPRPENNTAGPSATPSMPPSLPVAPLNGGTHRLMSPPPSSSSSTWTFDNSIREALSSVAALLLIGSGYIGAATRLLAAAPLTSHLQRASLLDRMWALIGANSTWIRYLPCHRDVQDAAGKHVHDNGPELHLETTLGSRVNFLESQRFWFLGDDEEDLGEMEEDDDGDEEMAEEDDEDAEGAEGGDDAEAADEQAAGGGDGWLDDEDQDNGDVVGVVHAELAALANGAVAFAAAMGIPEEAAQEAFAAIANAALGPNGGGGDGGGLDIGGGQAMEAGLEIPNVPALVGEAVAADMLLQHEQQALEGWNMDQLLQGPQMPPPQAPPEHGANGLVAPPAFQPAPEQQQQPEVAAAVAAGVAAPAAVPLPHDFPGANPVSEEQEEQFVRKLSRGVQYLWSASTYSCASDVSPLQFPSGDLCIRGPHPCRGFRSQPDLVRHAEAIMEAVLQGCSKDSVVEGARLPSLALRAGGAAAPPGSNEVWQTSLAALMAACASVAGVQRRAMAMVMAMPDVRARLAAAVAVAAELVQQGKTSLAGELLLTAYGTSPHRCGDGRAAAADAMDVDSNGGDGDISSFVASSAEPIAAAANPLSTLDFNMTLSGYPALAWACAHLDRVVRLATGRARVCAVASVLNSQVASFIPTTSVAAYARAHTGPALLNACAAFPAEEARALVPLMRSLPAAFLERCLTEVPVMLQPTDVARQLLLTSLGRPDPPMGREDMALALQQVMYYSRLSVGSRVGLRSAADMSPLERELTGVSLLLTSLIRFIETPTPRALAVTGAGLGIGVGLGALQGEEEADGAAADVLAGWLGQQQLQQPQHPEQEMELEDAEEAVAEGLNQQVGGEAVAAGLDMHVAHLAAAAAAVLGPEAGYESHPGVVLGAAGGGAG</sequence>
<evidence type="ECO:0000256" key="1">
    <source>
        <dbReference type="SAM" id="Coils"/>
    </source>
</evidence>
<evidence type="ECO:0000313" key="4">
    <source>
        <dbReference type="Proteomes" id="UP000722791"/>
    </source>
</evidence>
<feature type="coiled-coil region" evidence="1">
    <location>
        <begin position="532"/>
        <end position="559"/>
    </location>
</feature>
<dbReference type="EMBL" id="BNCQ01000005">
    <property type="protein sequence ID" value="GIL98167.1"/>
    <property type="molecule type" value="Genomic_DNA"/>
</dbReference>
<proteinExistence type="predicted"/>
<protein>
    <submittedName>
        <fullName evidence="3">Uncharacterized protein</fullName>
    </submittedName>
</protein>
<feature type="region of interest" description="Disordered" evidence="2">
    <location>
        <begin position="1"/>
        <end position="26"/>
    </location>
</feature>
<evidence type="ECO:0000313" key="3">
    <source>
        <dbReference type="EMBL" id="GIL98167.1"/>
    </source>
</evidence>
<reference evidence="3" key="1">
    <citation type="journal article" date="2021" name="Proc. Natl. Acad. Sci. U.S.A.">
        <title>Three genomes in the algal genus Volvox reveal the fate of a haploid sex-determining region after a transition to homothallism.</title>
        <authorList>
            <person name="Yamamoto K."/>
            <person name="Hamaji T."/>
            <person name="Kawai-Toyooka H."/>
            <person name="Matsuzaki R."/>
            <person name="Takahashi F."/>
            <person name="Nishimura Y."/>
            <person name="Kawachi M."/>
            <person name="Noguchi H."/>
            <person name="Minakuchi Y."/>
            <person name="Umen J.G."/>
            <person name="Toyoda A."/>
            <person name="Nozaki H."/>
        </authorList>
    </citation>
    <scope>NUCLEOTIDE SEQUENCE</scope>
    <source>
        <strain evidence="3">NIES-3785</strain>
    </source>
</reference>